<evidence type="ECO:0000313" key="7">
    <source>
        <dbReference type="Proteomes" id="UP001273350"/>
    </source>
</evidence>
<keyword evidence="1" id="KW-0479">Metal-binding</keyword>
<dbReference type="InterPro" id="IPR045087">
    <property type="entry name" value="Cu-oxidase_fam"/>
</dbReference>
<feature type="chain" id="PRO_5047337457" evidence="4">
    <location>
        <begin position="23"/>
        <end position="313"/>
    </location>
</feature>
<name>A0ABU4R5M8_9FLAO</name>
<evidence type="ECO:0000256" key="3">
    <source>
        <dbReference type="ARBA" id="ARBA00023008"/>
    </source>
</evidence>
<sequence>MKRRCKCILVFLFVCTGPFLSAQNDRLIIGRTTGKLPIGKNVTIRTFGFTDSLSGQVTFPGSEIEAREGDSVSIDFWNISQGNPVSLYCKEMEFQQRNAENEVMKVKEPIHHMVHGFYSFQAKKAGTYLYYSPENYPFNLQAGMFGVLIIRPKETDSLDHKPSQEILWCSNEIDTKWHTDAIMGTAYDVSNKPILLPLYKPNYFLINGKTTIENKGLQSFVNKKEKVLLRLVNSGLYLHEIQFPSDAELKFISGSDRNLIAGPNGYRIQLHSGECLEVFVFLDQVNEKEKIRYHFIEPISKKVAYKAEIPVFY</sequence>
<dbReference type="Gene3D" id="2.60.40.420">
    <property type="entry name" value="Cupredoxins - blue copper proteins"/>
    <property type="match status" value="1"/>
</dbReference>
<keyword evidence="7" id="KW-1185">Reference proteome</keyword>
<organism evidence="6 7">
    <name type="scientific">Flavobacterium cupriresistens</name>
    <dbReference type="NCBI Taxonomy" id="2893885"/>
    <lineage>
        <taxon>Bacteria</taxon>
        <taxon>Pseudomonadati</taxon>
        <taxon>Bacteroidota</taxon>
        <taxon>Flavobacteriia</taxon>
        <taxon>Flavobacteriales</taxon>
        <taxon>Flavobacteriaceae</taxon>
        <taxon>Flavobacterium</taxon>
    </lineage>
</organism>
<dbReference type="Proteomes" id="UP001273350">
    <property type="component" value="Unassembled WGS sequence"/>
</dbReference>
<evidence type="ECO:0000256" key="2">
    <source>
        <dbReference type="ARBA" id="ARBA00023002"/>
    </source>
</evidence>
<evidence type="ECO:0000256" key="4">
    <source>
        <dbReference type="SAM" id="SignalP"/>
    </source>
</evidence>
<comment type="caution">
    <text evidence="6">The sequence shown here is derived from an EMBL/GenBank/DDBJ whole genome shotgun (WGS) entry which is preliminary data.</text>
</comment>
<dbReference type="SUPFAM" id="SSF49503">
    <property type="entry name" value="Cupredoxins"/>
    <property type="match status" value="1"/>
</dbReference>
<dbReference type="EMBL" id="JAWXVI010000001">
    <property type="protein sequence ID" value="MDX6187897.1"/>
    <property type="molecule type" value="Genomic_DNA"/>
</dbReference>
<feature type="signal peptide" evidence="4">
    <location>
        <begin position="1"/>
        <end position="22"/>
    </location>
</feature>
<dbReference type="Pfam" id="PF07732">
    <property type="entry name" value="Cu-oxidase_3"/>
    <property type="match status" value="1"/>
</dbReference>
<dbReference type="PANTHER" id="PTHR11709:SF394">
    <property type="entry name" value="FI03373P-RELATED"/>
    <property type="match status" value="1"/>
</dbReference>
<feature type="domain" description="Plastocyanin-like" evidence="5">
    <location>
        <begin position="58"/>
        <end position="154"/>
    </location>
</feature>
<gene>
    <name evidence="6" type="ORF">SGQ83_00915</name>
</gene>
<evidence type="ECO:0000259" key="5">
    <source>
        <dbReference type="Pfam" id="PF07732"/>
    </source>
</evidence>
<dbReference type="InterPro" id="IPR011707">
    <property type="entry name" value="Cu-oxidase-like_N"/>
</dbReference>
<keyword evidence="4" id="KW-0732">Signal</keyword>
<dbReference type="InterPro" id="IPR008972">
    <property type="entry name" value="Cupredoxin"/>
</dbReference>
<keyword evidence="3" id="KW-0186">Copper</keyword>
<evidence type="ECO:0000313" key="6">
    <source>
        <dbReference type="EMBL" id="MDX6187897.1"/>
    </source>
</evidence>
<reference evidence="6 7" key="1">
    <citation type="submission" date="2023-11" db="EMBL/GenBank/DDBJ databases">
        <title>Unpublished Manusciprt.</title>
        <authorList>
            <person name="Saticioglu I.B."/>
            <person name="Ay H."/>
            <person name="Ajmi N."/>
            <person name="Altun S."/>
            <person name="Duman M."/>
        </authorList>
    </citation>
    <scope>NUCLEOTIDE SEQUENCE [LARGE SCALE GENOMIC DNA]</scope>
    <source>
        <strain evidence="6 7">Fl-318</strain>
    </source>
</reference>
<keyword evidence="2" id="KW-0560">Oxidoreductase</keyword>
<proteinExistence type="predicted"/>
<evidence type="ECO:0000256" key="1">
    <source>
        <dbReference type="ARBA" id="ARBA00022723"/>
    </source>
</evidence>
<protein>
    <submittedName>
        <fullName evidence="6">Multicopper oxidase domain-containing protein</fullName>
    </submittedName>
</protein>
<dbReference type="PANTHER" id="PTHR11709">
    <property type="entry name" value="MULTI-COPPER OXIDASE"/>
    <property type="match status" value="1"/>
</dbReference>
<accession>A0ABU4R5M8</accession>